<dbReference type="GO" id="GO:0005524">
    <property type="term" value="F:ATP binding"/>
    <property type="evidence" value="ECO:0007669"/>
    <property type="project" value="UniProtKB-KW"/>
</dbReference>
<comment type="subcellular location">
    <subcellularLocation>
        <location evidence="1">Membrane</location>
    </subcellularLocation>
</comment>
<keyword evidence="7" id="KW-0547">Nucleotide-binding</keyword>
<dbReference type="InterPro" id="IPR003439">
    <property type="entry name" value="ABC_transporter-like_ATP-bd"/>
</dbReference>
<evidence type="ECO:0000256" key="4">
    <source>
        <dbReference type="ARBA" id="ARBA00022475"/>
    </source>
</evidence>
<evidence type="ECO:0000256" key="2">
    <source>
        <dbReference type="ARBA" id="ARBA00005417"/>
    </source>
</evidence>
<feature type="domain" description="ABC transporter" evidence="6">
    <location>
        <begin position="24"/>
        <end position="117"/>
    </location>
</feature>
<comment type="similarity">
    <text evidence="2">Belongs to the ABC transporter superfamily.</text>
</comment>
<dbReference type="Proteomes" id="UP000255014">
    <property type="component" value="Unassembled WGS sequence"/>
</dbReference>
<dbReference type="GO" id="GO:0016020">
    <property type="term" value="C:membrane"/>
    <property type="evidence" value="ECO:0007669"/>
    <property type="project" value="UniProtKB-SubCell"/>
</dbReference>
<dbReference type="PANTHER" id="PTHR43297">
    <property type="entry name" value="OLIGOPEPTIDE TRANSPORT ATP-BINDING PROTEIN APPD"/>
    <property type="match status" value="1"/>
</dbReference>
<keyword evidence="3" id="KW-0813">Transport</keyword>
<name>A0A0E8CDE8_BORPT</name>
<dbReference type="GO" id="GO:0016887">
    <property type="term" value="F:ATP hydrolysis activity"/>
    <property type="evidence" value="ECO:0007669"/>
    <property type="project" value="InterPro"/>
</dbReference>
<dbReference type="PANTHER" id="PTHR43297:SF7">
    <property type="entry name" value="D,D-DIPEPTIDE TRANSPORT ATP-BINDING PROTEIN DDPD-RELATED"/>
    <property type="match status" value="1"/>
</dbReference>
<dbReference type="RefSeq" id="WP_023853604.1">
    <property type="nucleotide sequence ID" value="NZ_JAFIDE010000001.1"/>
</dbReference>
<dbReference type="SUPFAM" id="SSF52540">
    <property type="entry name" value="P-loop containing nucleoside triphosphate hydrolases"/>
    <property type="match status" value="1"/>
</dbReference>
<evidence type="ECO:0000259" key="6">
    <source>
        <dbReference type="Pfam" id="PF00005"/>
    </source>
</evidence>
<dbReference type="OMA" id="VHRIANG"/>
<dbReference type="InterPro" id="IPR050388">
    <property type="entry name" value="ABC_Ni/Peptide_Import"/>
</dbReference>
<organism evidence="7 8">
    <name type="scientific">Bordetella pertussis</name>
    <dbReference type="NCBI Taxonomy" id="520"/>
    <lineage>
        <taxon>Bacteria</taxon>
        <taxon>Pseudomonadati</taxon>
        <taxon>Pseudomonadota</taxon>
        <taxon>Betaproteobacteria</taxon>
        <taxon>Burkholderiales</taxon>
        <taxon>Alcaligenaceae</taxon>
        <taxon>Bordetella</taxon>
    </lineage>
</organism>
<proteinExistence type="inferred from homology"/>
<dbReference type="EC" id="3.6.3.-" evidence="7"/>
<reference evidence="7 8" key="1">
    <citation type="submission" date="2018-06" db="EMBL/GenBank/DDBJ databases">
        <authorList>
            <consortium name="Pathogen Informatics"/>
            <person name="Doyle S."/>
        </authorList>
    </citation>
    <scope>NUCLEOTIDE SEQUENCE [LARGE SCALE GENOMIC DNA]</scope>
    <source>
        <strain evidence="7 8">NCTC10911</strain>
    </source>
</reference>
<keyword evidence="7" id="KW-0378">Hydrolase</keyword>
<evidence type="ECO:0000256" key="1">
    <source>
        <dbReference type="ARBA" id="ARBA00004370"/>
    </source>
</evidence>
<evidence type="ECO:0000313" key="7">
    <source>
        <dbReference type="EMBL" id="SUV63274.1"/>
    </source>
</evidence>
<keyword evidence="7" id="KW-0067">ATP-binding</keyword>
<dbReference type="InterPro" id="IPR027417">
    <property type="entry name" value="P-loop_NTPase"/>
</dbReference>
<dbReference type="EMBL" id="UFTT01000002">
    <property type="protein sequence ID" value="SUV63274.1"/>
    <property type="molecule type" value="Genomic_DNA"/>
</dbReference>
<evidence type="ECO:0000256" key="5">
    <source>
        <dbReference type="ARBA" id="ARBA00023136"/>
    </source>
</evidence>
<protein>
    <submittedName>
        <fullName evidence="7">Glutathione import ATP-binding protein GsiA</fullName>
        <ecNumber evidence="7">3.6.3.-</ecNumber>
    </submittedName>
</protein>
<dbReference type="Pfam" id="PF00005">
    <property type="entry name" value="ABC_tran"/>
    <property type="match status" value="1"/>
</dbReference>
<evidence type="ECO:0000256" key="3">
    <source>
        <dbReference type="ARBA" id="ARBA00022448"/>
    </source>
</evidence>
<keyword evidence="5" id="KW-0472">Membrane</keyword>
<accession>A0A0E8CDE8</accession>
<dbReference type="AlphaFoldDB" id="A0A0E8CDE8"/>
<keyword evidence="4" id="KW-1003">Cell membrane</keyword>
<evidence type="ECO:0000313" key="8">
    <source>
        <dbReference type="Proteomes" id="UP000255014"/>
    </source>
</evidence>
<dbReference type="Gene3D" id="3.40.50.300">
    <property type="entry name" value="P-loop containing nucleotide triphosphate hydrolases"/>
    <property type="match status" value="1"/>
</dbReference>
<gene>
    <name evidence="7" type="primary">gsiA_1</name>
    <name evidence="7" type="ORF">NCTC10911_00269</name>
</gene>
<sequence>MALLDIDSIRIEFPSRRGTLVAVDGVSLSLEKGEILGVVGESGAGKSTIGNAVIGLLEAPGRLAGGEVLLEGRRIDTLSNAEQRKVRGRRIGMIFQDPLTSLDPLQTVESQLVETMQVHLDLNHEQAR</sequence>